<protein>
    <submittedName>
        <fullName evidence="8">Peptide transporter ptr2</fullName>
    </submittedName>
</protein>
<dbReference type="EMBL" id="JAKJXO020000004">
    <property type="protein sequence ID" value="KAL1606493.1"/>
    <property type="molecule type" value="Genomic_DNA"/>
</dbReference>
<dbReference type="InterPro" id="IPR000109">
    <property type="entry name" value="POT_fam"/>
</dbReference>
<comment type="subcellular location">
    <subcellularLocation>
        <location evidence="1">Membrane</location>
        <topology evidence="1">Multi-pass membrane protein</topology>
    </subcellularLocation>
</comment>
<feature type="transmembrane region" description="Helical" evidence="7">
    <location>
        <begin position="203"/>
        <end position="222"/>
    </location>
</feature>
<gene>
    <name evidence="8" type="primary">PTR2_1</name>
    <name evidence="8" type="ORF">SLS60_003898</name>
</gene>
<evidence type="ECO:0000256" key="7">
    <source>
        <dbReference type="SAM" id="Phobius"/>
    </source>
</evidence>
<evidence type="ECO:0000313" key="8">
    <source>
        <dbReference type="EMBL" id="KAL1606493.1"/>
    </source>
</evidence>
<feature type="transmembrane region" description="Helical" evidence="7">
    <location>
        <begin position="321"/>
        <end position="341"/>
    </location>
</feature>
<keyword evidence="4 7" id="KW-1133">Transmembrane helix</keyword>
<sequence>MVCVALGGGGFESNMSAFLVDQYVETEPRIKRLGSREEVITDRTLTIEYIYSLNYWIGNVGSLSWFAVVALEEHAGFTAAYGLTFVFIFLSLVTLFVGKGYFIRVPHESGIFAQASRILLCASRNGFRLARADPKYQLEHRRKVVPWSSELVCELRRGLRGCRVLLAFIVFYICFDQMQNNLISQSAQMETGSTPNDMLPAMNQVGCILFAPLIYHFIYPLLHKRHIYLKPITRITIGFGFVVASMAYAAIVQSAIYSTGPCYAHPRACSLAANREPNHVNVWLQAPIFFLIAMGEVWAYVTALEIAYSHAPKNMKSMIQAIFPIMAGFGSASAMGLSPIAHDPNLVIFYASLAGAMAVTTVVFRLVFRKHDNNGAEDEADEYAEGAKAPSVEDSPRDSVSEGTDVESGIELGSISAYRSSSVPVTLKRFDIAASTHGNGRQENMFTSYGAHGGMHEFTSSPHATQHEAAKQAIITVPKAAHPIQLLPSSSRSLTQQTGRVQERQPRFSMTPAEPLPAYWLSDHRRDNIERPVLSLNSSQDITKSHSLSGSMLDLKFSFEN</sequence>
<feature type="region of interest" description="Disordered" evidence="6">
    <location>
        <begin position="377"/>
        <end position="406"/>
    </location>
</feature>
<proteinExistence type="inferred from homology"/>
<feature type="transmembrane region" description="Helical" evidence="7">
    <location>
        <begin position="234"/>
        <end position="256"/>
    </location>
</feature>
<feature type="transmembrane region" description="Helical" evidence="7">
    <location>
        <begin position="53"/>
        <end position="71"/>
    </location>
</feature>
<dbReference type="InterPro" id="IPR036259">
    <property type="entry name" value="MFS_trans_sf"/>
</dbReference>
<feature type="transmembrane region" description="Helical" evidence="7">
    <location>
        <begin position="288"/>
        <end position="309"/>
    </location>
</feature>
<reference evidence="8 9" key="1">
    <citation type="submission" date="2024-02" db="EMBL/GenBank/DDBJ databases">
        <title>De novo assembly and annotation of 12 fungi associated with fruit tree decline syndrome in Ontario, Canada.</title>
        <authorList>
            <person name="Sulman M."/>
            <person name="Ellouze W."/>
            <person name="Ilyukhin E."/>
        </authorList>
    </citation>
    <scope>NUCLEOTIDE SEQUENCE [LARGE SCALE GENOMIC DNA]</scope>
    <source>
        <strain evidence="8 9">M42-189</strain>
    </source>
</reference>
<organism evidence="8 9">
    <name type="scientific">Paraconiothyrium brasiliense</name>
    <dbReference type="NCBI Taxonomy" id="300254"/>
    <lineage>
        <taxon>Eukaryota</taxon>
        <taxon>Fungi</taxon>
        <taxon>Dikarya</taxon>
        <taxon>Ascomycota</taxon>
        <taxon>Pezizomycotina</taxon>
        <taxon>Dothideomycetes</taxon>
        <taxon>Pleosporomycetidae</taxon>
        <taxon>Pleosporales</taxon>
        <taxon>Massarineae</taxon>
        <taxon>Didymosphaeriaceae</taxon>
        <taxon>Paraconiothyrium</taxon>
    </lineage>
</organism>
<dbReference type="Pfam" id="PF00854">
    <property type="entry name" value="PTR2"/>
    <property type="match status" value="1"/>
</dbReference>
<dbReference type="Proteomes" id="UP001521785">
    <property type="component" value="Unassembled WGS sequence"/>
</dbReference>
<comment type="similarity">
    <text evidence="2">Belongs to the major facilitator superfamily. Proton-dependent oligopeptide transporter (POT/PTR) (TC 2.A.17) family.</text>
</comment>
<keyword evidence="9" id="KW-1185">Reference proteome</keyword>
<evidence type="ECO:0000256" key="1">
    <source>
        <dbReference type="ARBA" id="ARBA00004141"/>
    </source>
</evidence>
<comment type="caution">
    <text evidence="8">The sequence shown here is derived from an EMBL/GenBank/DDBJ whole genome shotgun (WGS) entry which is preliminary data.</text>
</comment>
<evidence type="ECO:0000256" key="5">
    <source>
        <dbReference type="ARBA" id="ARBA00023136"/>
    </source>
</evidence>
<keyword evidence="5 7" id="KW-0472">Membrane</keyword>
<evidence type="ECO:0000256" key="4">
    <source>
        <dbReference type="ARBA" id="ARBA00022989"/>
    </source>
</evidence>
<evidence type="ECO:0000313" key="9">
    <source>
        <dbReference type="Proteomes" id="UP001521785"/>
    </source>
</evidence>
<evidence type="ECO:0000256" key="6">
    <source>
        <dbReference type="SAM" id="MobiDB-lite"/>
    </source>
</evidence>
<feature type="transmembrane region" description="Helical" evidence="7">
    <location>
        <begin position="77"/>
        <end position="97"/>
    </location>
</feature>
<dbReference type="PANTHER" id="PTHR11654">
    <property type="entry name" value="OLIGOPEPTIDE TRANSPORTER-RELATED"/>
    <property type="match status" value="1"/>
</dbReference>
<dbReference type="SUPFAM" id="SSF103473">
    <property type="entry name" value="MFS general substrate transporter"/>
    <property type="match status" value="1"/>
</dbReference>
<feature type="transmembrane region" description="Helical" evidence="7">
    <location>
        <begin position="164"/>
        <end position="183"/>
    </location>
</feature>
<name>A0ABR3RQL0_9PLEO</name>
<keyword evidence="3 7" id="KW-0812">Transmembrane</keyword>
<feature type="transmembrane region" description="Helical" evidence="7">
    <location>
        <begin position="347"/>
        <end position="368"/>
    </location>
</feature>
<accession>A0ABR3RQL0</accession>
<dbReference type="Gene3D" id="1.20.1250.20">
    <property type="entry name" value="MFS general substrate transporter like domains"/>
    <property type="match status" value="1"/>
</dbReference>
<evidence type="ECO:0000256" key="3">
    <source>
        <dbReference type="ARBA" id="ARBA00022692"/>
    </source>
</evidence>
<evidence type="ECO:0000256" key="2">
    <source>
        <dbReference type="ARBA" id="ARBA00005982"/>
    </source>
</evidence>